<dbReference type="InterPro" id="IPR011004">
    <property type="entry name" value="Trimer_LpxA-like_sf"/>
</dbReference>
<dbReference type="EMBL" id="JACHBT010000019">
    <property type="protein sequence ID" value="MBB6506181.1"/>
    <property type="molecule type" value="Genomic_DNA"/>
</dbReference>
<gene>
    <name evidence="5" type="ORF">F4693_003178</name>
</gene>
<protein>
    <submittedName>
        <fullName evidence="5">Serine O-acetyltransferase</fullName>
        <ecNumber evidence="5">2.3.1.30</ecNumber>
    </submittedName>
</protein>
<comment type="similarity">
    <text evidence="1">Belongs to the transferase hexapeptide repeat family.</text>
</comment>
<dbReference type="PANTHER" id="PTHR42811">
    <property type="entry name" value="SERINE ACETYLTRANSFERASE"/>
    <property type="match status" value="1"/>
</dbReference>
<dbReference type="CDD" id="cd03354">
    <property type="entry name" value="LbH_SAT"/>
    <property type="match status" value="1"/>
</dbReference>
<sequence>MSWRRDLYANASRHGVKGALIGWFLNPGFAVVTLYRLMRYAYLRGGPLGRLVEKLVWRRIVFGYGCYIDPTAKIGPGLRLPHPVGIVIGADTVIGADVTVYQNVTFGRRAANEAVYPVIEDGTIIYAGAIVTGEITVGHDATIAAGALVRHDVPAHGVALPASGAIRQGKLHAAP</sequence>
<keyword evidence="4" id="KW-1133">Transmembrane helix</keyword>
<comment type="caution">
    <text evidence="5">The sequence shown here is derived from an EMBL/GenBank/DDBJ whole genome shotgun (WGS) entry which is preliminary data.</text>
</comment>
<dbReference type="InterPro" id="IPR001451">
    <property type="entry name" value="Hexapep"/>
</dbReference>
<evidence type="ECO:0000256" key="1">
    <source>
        <dbReference type="ARBA" id="ARBA00007274"/>
    </source>
</evidence>
<dbReference type="SUPFAM" id="SSF51161">
    <property type="entry name" value="Trimeric LpxA-like enzymes"/>
    <property type="match status" value="1"/>
</dbReference>
<keyword evidence="3 5" id="KW-0012">Acyltransferase</keyword>
<dbReference type="Pfam" id="PF00132">
    <property type="entry name" value="Hexapep"/>
    <property type="match status" value="1"/>
</dbReference>
<dbReference type="InterPro" id="IPR045304">
    <property type="entry name" value="LbH_SAT"/>
</dbReference>
<evidence type="ECO:0000256" key="2">
    <source>
        <dbReference type="ARBA" id="ARBA00022679"/>
    </source>
</evidence>
<dbReference type="Proteomes" id="UP000522313">
    <property type="component" value="Unassembled WGS sequence"/>
</dbReference>
<name>A0A7X0JEK8_9SPHN</name>
<accession>A0A7X0JEK8</accession>
<organism evidence="5 6">
    <name type="scientific">Sphingomonas endophytica</name>
    <dbReference type="NCBI Taxonomy" id="869719"/>
    <lineage>
        <taxon>Bacteria</taxon>
        <taxon>Pseudomonadati</taxon>
        <taxon>Pseudomonadota</taxon>
        <taxon>Alphaproteobacteria</taxon>
        <taxon>Sphingomonadales</taxon>
        <taxon>Sphingomonadaceae</taxon>
        <taxon>Sphingomonas</taxon>
    </lineage>
</organism>
<dbReference type="GO" id="GO:0009001">
    <property type="term" value="F:serine O-acetyltransferase activity"/>
    <property type="evidence" value="ECO:0007669"/>
    <property type="project" value="UniProtKB-EC"/>
</dbReference>
<dbReference type="Gene3D" id="2.160.10.10">
    <property type="entry name" value="Hexapeptide repeat proteins"/>
    <property type="match status" value="1"/>
</dbReference>
<keyword evidence="2 5" id="KW-0808">Transferase</keyword>
<reference evidence="5 6" key="2">
    <citation type="submission" date="2020-08" db="EMBL/GenBank/DDBJ databases">
        <authorList>
            <person name="Partida-Martinez L."/>
            <person name="Huntemann M."/>
            <person name="Clum A."/>
            <person name="Wang J."/>
            <person name="Palaniappan K."/>
            <person name="Ritter S."/>
            <person name="Chen I.-M."/>
            <person name="Stamatis D."/>
            <person name="Reddy T."/>
            <person name="O'Malley R."/>
            <person name="Daum C."/>
            <person name="Shapiro N."/>
            <person name="Ivanova N."/>
            <person name="Kyrpides N."/>
            <person name="Woyke T."/>
        </authorList>
    </citation>
    <scope>NUCLEOTIDE SEQUENCE [LARGE SCALE GENOMIC DNA]</scope>
    <source>
        <strain evidence="5 6">AS3.13</strain>
    </source>
</reference>
<proteinExistence type="inferred from homology"/>
<keyword evidence="4" id="KW-0812">Transmembrane</keyword>
<evidence type="ECO:0000313" key="5">
    <source>
        <dbReference type="EMBL" id="MBB6506181.1"/>
    </source>
</evidence>
<reference evidence="5 6" key="1">
    <citation type="submission" date="2020-08" db="EMBL/GenBank/DDBJ databases">
        <title>The Agave Microbiome: Exploring the role of microbial communities in plant adaptations to desert environments.</title>
        <authorList>
            <person name="Partida-Martinez L.P."/>
        </authorList>
    </citation>
    <scope>NUCLEOTIDE SEQUENCE [LARGE SCALE GENOMIC DNA]</scope>
    <source>
        <strain evidence="5 6">AS3.13</strain>
    </source>
</reference>
<evidence type="ECO:0000256" key="3">
    <source>
        <dbReference type="ARBA" id="ARBA00023315"/>
    </source>
</evidence>
<dbReference type="AlphaFoldDB" id="A0A7X0JEK8"/>
<feature type="transmembrane region" description="Helical" evidence="4">
    <location>
        <begin position="20"/>
        <end position="38"/>
    </location>
</feature>
<dbReference type="RefSeq" id="WP_184507573.1">
    <property type="nucleotide sequence ID" value="NZ_JACHBT010000019.1"/>
</dbReference>
<evidence type="ECO:0000256" key="4">
    <source>
        <dbReference type="SAM" id="Phobius"/>
    </source>
</evidence>
<keyword evidence="4" id="KW-0472">Membrane</keyword>
<evidence type="ECO:0000313" key="6">
    <source>
        <dbReference type="Proteomes" id="UP000522313"/>
    </source>
</evidence>
<dbReference type="EC" id="2.3.1.30" evidence="5"/>